<evidence type="ECO:0000256" key="1">
    <source>
        <dbReference type="ARBA" id="ARBA00005964"/>
    </source>
</evidence>
<evidence type="ECO:0000256" key="4">
    <source>
        <dbReference type="SAM" id="MobiDB-lite"/>
    </source>
</evidence>
<feature type="chain" id="PRO_5013053244" evidence="6">
    <location>
        <begin position="31"/>
        <end position="787"/>
    </location>
</feature>
<evidence type="ECO:0000256" key="2">
    <source>
        <dbReference type="ARBA" id="ARBA00022729"/>
    </source>
</evidence>
<evidence type="ECO:0000256" key="5">
    <source>
        <dbReference type="SAM" id="Phobius"/>
    </source>
</evidence>
<keyword evidence="5" id="KW-0812">Transmembrane</keyword>
<dbReference type="InterPro" id="IPR029058">
    <property type="entry name" value="AB_hydrolase_fold"/>
</dbReference>
<dbReference type="PROSITE" id="PS00941">
    <property type="entry name" value="CARBOXYLESTERASE_B_2"/>
    <property type="match status" value="1"/>
</dbReference>
<dbReference type="EMBL" id="GFPF01007979">
    <property type="protein sequence ID" value="MAA19125.1"/>
    <property type="molecule type" value="Transcribed_RNA"/>
</dbReference>
<dbReference type="Pfam" id="PF00135">
    <property type="entry name" value="COesterase"/>
    <property type="match status" value="1"/>
</dbReference>
<dbReference type="AlphaFoldDB" id="A0A224YQA7"/>
<keyword evidence="2 6" id="KW-0732">Signal</keyword>
<protein>
    <submittedName>
        <fullName evidence="8">Gliotactin</fullName>
    </submittedName>
</protein>
<evidence type="ECO:0000313" key="8">
    <source>
        <dbReference type="EMBL" id="MAA19125.1"/>
    </source>
</evidence>
<comment type="similarity">
    <text evidence="1">Belongs to the type-B carboxylesterase/lipase family.</text>
</comment>
<keyword evidence="5" id="KW-1133">Transmembrane helix</keyword>
<dbReference type="InterPro" id="IPR002018">
    <property type="entry name" value="CarbesteraseB"/>
</dbReference>
<keyword evidence="5" id="KW-0472">Membrane</keyword>
<evidence type="ECO:0000256" key="3">
    <source>
        <dbReference type="ARBA" id="ARBA00023180"/>
    </source>
</evidence>
<keyword evidence="3" id="KW-0325">Glycoprotein</keyword>
<sequence length="787" mass="89025">MRRGGGEGAAALPVAFFLLLTIGPWSTCHGQQWQNAPNRRYPEPSATPDFLPRNRPPSGPTLYRADTRPSGLYERTDEFQKYSDGRCSIRPTTTPTMYRTAKTPIGVFTGRIVYLCDLPEFTRTDQRPVSQGGIDHRNDRLDYPSSAVAYLGIPYAQPPLGHNRFKGPQAHGPLGNVQALNFKDSCIQHIDYKGQHMGVPSTSEDCLYLNIYTPNLADVNRRFAVMVHIHGGEFDHGSGNLFPGHMLAASQEVVVVTFNYRLGALGFLATGDYASPGNYGLLDQAAAIQWVRDYIAGFSGDPSHITLFGPGAGAASAGLHFIHQMNRRNLAFQRVIAAGGSPLAEWALDQDPIRMRNMSWLYGEKVGCYADSTWRLMECLRSKGNSSSEFTLATVEPTVGRLPWGPVLDRHTRSDSIVYMSPEDYLRDLAPEEAHLFRNQVAYMTGVTRDEASYILKRDRDLRSNRYVMTPDSFRMYLKRYARQFNYTLNEEAAISALAFMYTPWSDQDNQTLLMRGYVDMLSDSYFVAPHDKMMKLLLDKGFRVYAYVVNYTLESYPKLQYGRRQYDWDEIPHSMVDLMVSGAPFMDPKFYPDNLELDGILWSEGDRNMSQLFMQAWANFAKTGDPTGGTSLFGTIRWDPATRALLQYLCINGTYYEAYNSSSFMLRDYRQKESQFWNAYLPELALRPAPTWPPWDEPLRQENRIVTASLWSVTAVALLLLIVAVAACCCYCKAASRHLVDEDDIRHASMHSLTESTSSIRRMEFKNKYASPEDQGELRSLKNTSV</sequence>
<reference evidence="8" key="1">
    <citation type="journal article" date="2017" name="Parasit. Vectors">
        <title>Sialotranscriptomics of Rhipicephalus zambeziensis reveals intricate expression profiles of secretory proteins and suggests tight temporal transcriptional regulation during blood-feeding.</title>
        <authorList>
            <person name="de Castro M.H."/>
            <person name="de Klerk D."/>
            <person name="Pienaar R."/>
            <person name="Rees D.J.G."/>
            <person name="Mans B.J."/>
        </authorList>
    </citation>
    <scope>NUCLEOTIDE SEQUENCE</scope>
    <source>
        <tissue evidence="8">Salivary glands</tissue>
    </source>
</reference>
<name>A0A224YQA7_9ACAR</name>
<dbReference type="InterPro" id="IPR051093">
    <property type="entry name" value="Neuroligin/BSAL"/>
</dbReference>
<feature type="signal peptide" evidence="6">
    <location>
        <begin position="1"/>
        <end position="30"/>
    </location>
</feature>
<feature type="region of interest" description="Disordered" evidence="4">
    <location>
        <begin position="31"/>
        <end position="70"/>
    </location>
</feature>
<dbReference type="SUPFAM" id="SSF53474">
    <property type="entry name" value="alpha/beta-Hydrolases"/>
    <property type="match status" value="1"/>
</dbReference>
<accession>A0A224YQA7</accession>
<evidence type="ECO:0000256" key="6">
    <source>
        <dbReference type="SAM" id="SignalP"/>
    </source>
</evidence>
<proteinExistence type="inferred from homology"/>
<dbReference type="InterPro" id="IPR019819">
    <property type="entry name" value="Carboxylesterase_B_CS"/>
</dbReference>
<dbReference type="Gene3D" id="3.40.50.1820">
    <property type="entry name" value="alpha/beta hydrolase"/>
    <property type="match status" value="1"/>
</dbReference>
<organism evidence="8">
    <name type="scientific">Rhipicephalus zambeziensis</name>
    <dbReference type="NCBI Taxonomy" id="60191"/>
    <lineage>
        <taxon>Eukaryota</taxon>
        <taxon>Metazoa</taxon>
        <taxon>Ecdysozoa</taxon>
        <taxon>Arthropoda</taxon>
        <taxon>Chelicerata</taxon>
        <taxon>Arachnida</taxon>
        <taxon>Acari</taxon>
        <taxon>Parasitiformes</taxon>
        <taxon>Ixodida</taxon>
        <taxon>Ixodoidea</taxon>
        <taxon>Ixodidae</taxon>
        <taxon>Rhipicephalinae</taxon>
        <taxon>Rhipicephalus</taxon>
        <taxon>Rhipicephalus</taxon>
    </lineage>
</organism>
<dbReference type="PANTHER" id="PTHR43903">
    <property type="entry name" value="NEUROLIGIN"/>
    <property type="match status" value="1"/>
</dbReference>
<feature type="transmembrane region" description="Helical" evidence="5">
    <location>
        <begin position="711"/>
        <end position="733"/>
    </location>
</feature>
<evidence type="ECO:0000259" key="7">
    <source>
        <dbReference type="Pfam" id="PF00135"/>
    </source>
</evidence>
<feature type="domain" description="Carboxylesterase type B" evidence="7">
    <location>
        <begin position="129"/>
        <end position="656"/>
    </location>
</feature>